<evidence type="ECO:0000313" key="1">
    <source>
        <dbReference type="EMBL" id="ETN84788.1"/>
    </source>
</evidence>
<dbReference type="EMBL" id="KI657862">
    <property type="protein sequence ID" value="ETN84788.1"/>
    <property type="molecule type" value="Genomic_DNA"/>
</dbReference>
<name>W2TSR8_NECAM</name>
<evidence type="ECO:0000313" key="2">
    <source>
        <dbReference type="Proteomes" id="UP000053676"/>
    </source>
</evidence>
<dbReference type="Proteomes" id="UP000053676">
    <property type="component" value="Unassembled WGS sequence"/>
</dbReference>
<sequence length="240" mass="27247">MRNAQELDASASWFVSLAASLLGTTSENYIQHKQICFEMIDLLVNCRSKVAYNEWGRLYKLEDVKMAWNVPSEKCRAVMEEILRKFLFPVMDLIKHVHVDRETLKKSFTIMSSILTGGGTCFSLPPSPLVACPISALPWFNANIPNTAVFTSEIRHPSGKNIREMLTDLIEKIINRSETSKHDLSQSELLSATETQTEIFTYMTDPVNKSYPIYVLESMAYITERLIDVIQPSESTISEL</sequence>
<dbReference type="AlphaFoldDB" id="W2TSR8"/>
<reference evidence="2" key="1">
    <citation type="journal article" date="2014" name="Nat. Genet.">
        <title>Genome of the human hookworm Necator americanus.</title>
        <authorList>
            <person name="Tang Y.T."/>
            <person name="Gao X."/>
            <person name="Rosa B.A."/>
            <person name="Abubucker S."/>
            <person name="Hallsworth-Pepin K."/>
            <person name="Martin J."/>
            <person name="Tyagi R."/>
            <person name="Heizer E."/>
            <person name="Zhang X."/>
            <person name="Bhonagiri-Palsikar V."/>
            <person name="Minx P."/>
            <person name="Warren W.C."/>
            <person name="Wang Q."/>
            <person name="Zhan B."/>
            <person name="Hotez P.J."/>
            <person name="Sternberg P.W."/>
            <person name="Dougall A."/>
            <person name="Gaze S.T."/>
            <person name="Mulvenna J."/>
            <person name="Sotillo J."/>
            <person name="Ranganathan S."/>
            <person name="Rabelo E.M."/>
            <person name="Wilson R.K."/>
            <person name="Felgner P.L."/>
            <person name="Bethony J."/>
            <person name="Hawdon J.M."/>
            <person name="Gasser R.B."/>
            <person name="Loukas A."/>
            <person name="Mitreva M."/>
        </authorList>
    </citation>
    <scope>NUCLEOTIDE SEQUENCE [LARGE SCALE GENOMIC DNA]</scope>
</reference>
<dbReference type="KEGG" id="nai:NECAME_06672"/>
<organism evidence="1 2">
    <name type="scientific">Necator americanus</name>
    <name type="common">Human hookworm</name>
    <dbReference type="NCBI Taxonomy" id="51031"/>
    <lineage>
        <taxon>Eukaryota</taxon>
        <taxon>Metazoa</taxon>
        <taxon>Ecdysozoa</taxon>
        <taxon>Nematoda</taxon>
        <taxon>Chromadorea</taxon>
        <taxon>Rhabditida</taxon>
        <taxon>Rhabditina</taxon>
        <taxon>Rhabditomorpha</taxon>
        <taxon>Strongyloidea</taxon>
        <taxon>Ancylostomatidae</taxon>
        <taxon>Bunostominae</taxon>
        <taxon>Necator</taxon>
    </lineage>
</organism>
<dbReference type="OrthoDB" id="5863012at2759"/>
<keyword evidence="2" id="KW-1185">Reference proteome</keyword>
<proteinExistence type="predicted"/>
<dbReference type="STRING" id="51031.W2TSR8"/>
<gene>
    <name evidence="1" type="ORF">NECAME_06672</name>
</gene>
<protein>
    <submittedName>
        <fullName evidence="1">Uncharacterized protein</fullName>
    </submittedName>
</protein>
<accession>W2TSR8</accession>